<dbReference type="AlphaFoldDB" id="A0A9E2BFE3"/>
<accession>A0A9E2BFE3</accession>
<gene>
    <name evidence="1" type="ORF">DDT42_00443</name>
</gene>
<name>A0A9E2BFE3_PSYF1</name>
<organism evidence="1 2">
    <name type="scientific">Psychracetigena formicireducens</name>
    <dbReference type="NCBI Taxonomy" id="2986056"/>
    <lineage>
        <taxon>Bacteria</taxon>
        <taxon>Bacillati</taxon>
        <taxon>Candidatus Lithacetigenota</taxon>
        <taxon>Candidatus Psychracetigena</taxon>
    </lineage>
</organism>
<reference evidence="1 2" key="1">
    <citation type="journal article" date="2021" name="bioRxiv">
        <title>Unique metabolic strategies in Hadean analogues reveal hints for primordial physiology.</title>
        <authorList>
            <person name="Nobu M.K."/>
            <person name="Nakai R."/>
            <person name="Tamazawa S."/>
            <person name="Mori H."/>
            <person name="Toyoda A."/>
            <person name="Ijiri A."/>
            <person name="Suzuki S."/>
            <person name="Kurokawa K."/>
            <person name="Kamagata Y."/>
            <person name="Tamaki H."/>
        </authorList>
    </citation>
    <scope>NUCLEOTIDE SEQUENCE [LARGE SCALE GENOMIC DNA]</scope>
    <source>
        <strain evidence="1">BS525</strain>
    </source>
</reference>
<comment type="caution">
    <text evidence="1">The sequence shown here is derived from an EMBL/GenBank/DDBJ whole genome shotgun (WGS) entry which is preliminary data.</text>
</comment>
<proteinExistence type="predicted"/>
<dbReference type="EMBL" id="QLTW01000013">
    <property type="protein sequence ID" value="MBT9144601.1"/>
    <property type="molecule type" value="Genomic_DNA"/>
</dbReference>
<evidence type="ECO:0000313" key="2">
    <source>
        <dbReference type="Proteomes" id="UP000811545"/>
    </source>
</evidence>
<sequence length="171" mass="19474">MVQTIEETCWQIISILRTDMPARLRALEIQYATRPLPLEGIVRYYFGDILNVDINAMPAISVMGRGYVVEPSGLGYTTRDAPRIEVECYISQDPNLTLTVGGQEYSFTEIMQIKIMRYARAIRELLIERRSLGATVDLLKISDVLVSDVLPFENIFLKACRVNVDITAQRR</sequence>
<protein>
    <submittedName>
        <fullName evidence="1">Uncharacterized protein</fullName>
    </submittedName>
</protein>
<evidence type="ECO:0000313" key="1">
    <source>
        <dbReference type="EMBL" id="MBT9144601.1"/>
    </source>
</evidence>
<dbReference type="Proteomes" id="UP000811545">
    <property type="component" value="Unassembled WGS sequence"/>
</dbReference>